<evidence type="ECO:0000256" key="2">
    <source>
        <dbReference type="ARBA" id="ARBA00023315"/>
    </source>
</evidence>
<evidence type="ECO:0000256" key="10">
    <source>
        <dbReference type="ARBA" id="ARBA00042723"/>
    </source>
</evidence>
<evidence type="ECO:0000256" key="4">
    <source>
        <dbReference type="ARBA" id="ARBA00038748"/>
    </source>
</evidence>
<evidence type="ECO:0000256" key="15">
    <source>
        <dbReference type="ARBA" id="ARBA00048177"/>
    </source>
</evidence>
<evidence type="ECO:0000313" key="19">
    <source>
        <dbReference type="Proteomes" id="UP000694426"/>
    </source>
</evidence>
<keyword evidence="19" id="KW-1185">Reference proteome</keyword>
<dbReference type="PANTHER" id="PTHR45910:SF1">
    <property type="entry name" value="N-ALPHA-ACETYLTRANSFERASE 20"/>
    <property type="match status" value="1"/>
</dbReference>
<evidence type="ECO:0000256" key="9">
    <source>
        <dbReference type="ARBA" id="ARBA00042702"/>
    </source>
</evidence>
<dbReference type="Ensembl" id="ENSABRT00000018593.1">
    <property type="protein sequence ID" value="ENSABRP00000012983.1"/>
    <property type="gene ID" value="ENSABRG00000011613.1"/>
</dbReference>
<evidence type="ECO:0000256" key="16">
    <source>
        <dbReference type="ARBA" id="ARBA00048890"/>
    </source>
</evidence>
<dbReference type="SUPFAM" id="SSF55729">
    <property type="entry name" value="Acyl-CoA N-acyltransferases (Nat)"/>
    <property type="match status" value="1"/>
</dbReference>
<keyword evidence="2" id="KW-0012">Acyltransferase</keyword>
<organism evidence="18 19">
    <name type="scientific">Anser brachyrhynchus</name>
    <name type="common">Pink-footed goose</name>
    <dbReference type="NCBI Taxonomy" id="132585"/>
    <lineage>
        <taxon>Eukaryota</taxon>
        <taxon>Metazoa</taxon>
        <taxon>Chordata</taxon>
        <taxon>Craniata</taxon>
        <taxon>Vertebrata</taxon>
        <taxon>Euteleostomi</taxon>
        <taxon>Archelosauria</taxon>
        <taxon>Archosauria</taxon>
        <taxon>Dinosauria</taxon>
        <taxon>Saurischia</taxon>
        <taxon>Theropoda</taxon>
        <taxon>Coelurosauria</taxon>
        <taxon>Aves</taxon>
        <taxon>Neognathae</taxon>
        <taxon>Galloanserae</taxon>
        <taxon>Anseriformes</taxon>
        <taxon>Anatidae</taxon>
        <taxon>Anserinae</taxon>
        <taxon>Anser</taxon>
    </lineage>
</organism>
<comment type="catalytic activity">
    <reaction evidence="14">
        <text>N-terminal L-methionyl-L-asparaginyl-[protein] + acetyl-CoA = N-terminal N(alpha)-acetyl-L-methionyl-L-asparaginyl-[protein] + CoA + H(+)</text>
        <dbReference type="Rhea" id="RHEA:50484"/>
        <dbReference type="Rhea" id="RHEA-COMP:12694"/>
        <dbReference type="Rhea" id="RHEA-COMP:12695"/>
        <dbReference type="ChEBI" id="CHEBI:15378"/>
        <dbReference type="ChEBI" id="CHEBI:57287"/>
        <dbReference type="ChEBI" id="CHEBI:57288"/>
        <dbReference type="ChEBI" id="CHEBI:133356"/>
        <dbReference type="ChEBI" id="CHEBI:133358"/>
        <dbReference type="EC" id="2.3.1.254"/>
    </reaction>
</comment>
<evidence type="ECO:0000259" key="17">
    <source>
        <dbReference type="PROSITE" id="PS51186"/>
    </source>
</evidence>
<dbReference type="InterPro" id="IPR016181">
    <property type="entry name" value="Acyl_CoA_acyltransferase"/>
</dbReference>
<comment type="catalytic activity">
    <reaction evidence="13">
        <text>N-terminal L-methionyl-L-aspartyl-[protein] + acetyl-CoA = N-terminal N(alpha)-acetyl-L-methionyl-L-aspartyl-[protein] + CoA + H(+)</text>
        <dbReference type="Rhea" id="RHEA:50480"/>
        <dbReference type="Rhea" id="RHEA-COMP:12692"/>
        <dbReference type="Rhea" id="RHEA-COMP:12693"/>
        <dbReference type="ChEBI" id="CHEBI:15378"/>
        <dbReference type="ChEBI" id="CHEBI:57287"/>
        <dbReference type="ChEBI" id="CHEBI:57288"/>
        <dbReference type="ChEBI" id="CHEBI:133045"/>
        <dbReference type="ChEBI" id="CHEBI:133063"/>
        <dbReference type="EC" id="2.3.1.254"/>
    </reaction>
</comment>
<dbReference type="Pfam" id="PF00583">
    <property type="entry name" value="Acetyltransf_1"/>
    <property type="match status" value="1"/>
</dbReference>
<evidence type="ECO:0000256" key="14">
    <source>
        <dbReference type="ARBA" id="ARBA00047402"/>
    </source>
</evidence>
<evidence type="ECO:0000256" key="1">
    <source>
        <dbReference type="ARBA" id="ARBA00022679"/>
    </source>
</evidence>
<name>A0A8B9C3K9_9AVES</name>
<keyword evidence="1" id="KW-0808">Transferase</keyword>
<evidence type="ECO:0000256" key="5">
    <source>
        <dbReference type="ARBA" id="ARBA00039120"/>
    </source>
</evidence>
<evidence type="ECO:0000256" key="3">
    <source>
        <dbReference type="ARBA" id="ARBA00025786"/>
    </source>
</evidence>
<dbReference type="Gene3D" id="3.40.630.30">
    <property type="match status" value="1"/>
</dbReference>
<comment type="similarity">
    <text evidence="3">Belongs to the acetyltransferase family. ARD1 subfamily.</text>
</comment>
<dbReference type="Proteomes" id="UP000694426">
    <property type="component" value="Unplaced"/>
</dbReference>
<dbReference type="GO" id="GO:0031416">
    <property type="term" value="C:NatB complex"/>
    <property type="evidence" value="ECO:0007669"/>
    <property type="project" value="TreeGrafter"/>
</dbReference>
<dbReference type="GO" id="GO:0120518">
    <property type="term" value="F:protein N-terminal-methionine acetyltransferase activity"/>
    <property type="evidence" value="ECO:0007669"/>
    <property type="project" value="UniProtKB-EC"/>
</dbReference>
<dbReference type="PROSITE" id="PS51186">
    <property type="entry name" value="GNAT"/>
    <property type="match status" value="1"/>
</dbReference>
<reference evidence="18" key="1">
    <citation type="submission" date="2025-08" db="UniProtKB">
        <authorList>
            <consortium name="Ensembl"/>
        </authorList>
    </citation>
    <scope>IDENTIFICATION</scope>
</reference>
<comment type="catalytic activity">
    <reaction evidence="15">
        <text>N-terminal L-methionyl-L-glutaminyl-[protein] + acetyl-CoA = N-terminal N(alpha)-acetyl-L-methionyl-L-glutaminyl-[protein] + CoA + H(+)</text>
        <dbReference type="Rhea" id="RHEA:50492"/>
        <dbReference type="Rhea" id="RHEA-COMP:12698"/>
        <dbReference type="Rhea" id="RHEA-COMP:12699"/>
        <dbReference type="ChEBI" id="CHEBI:15378"/>
        <dbReference type="ChEBI" id="CHEBI:57287"/>
        <dbReference type="ChEBI" id="CHEBI:57288"/>
        <dbReference type="ChEBI" id="CHEBI:133361"/>
        <dbReference type="ChEBI" id="CHEBI:133362"/>
        <dbReference type="EC" id="2.3.1.254"/>
    </reaction>
</comment>
<accession>A0A8B9C3K9</accession>
<evidence type="ECO:0000313" key="18">
    <source>
        <dbReference type="Ensembl" id="ENSABRP00000012983.1"/>
    </source>
</evidence>
<comment type="catalytic activity">
    <reaction evidence="16">
        <text>N-terminal L-methionyl-L-glutamyl-[protein] + acetyl-CoA = N-terminal N(alpha)-acetyl-L-methionyl-L-glutamyl-[protein] + CoA + H(+)</text>
        <dbReference type="Rhea" id="RHEA:50488"/>
        <dbReference type="Rhea" id="RHEA-COMP:12696"/>
        <dbReference type="Rhea" id="RHEA-COMP:12697"/>
        <dbReference type="ChEBI" id="CHEBI:15378"/>
        <dbReference type="ChEBI" id="CHEBI:57287"/>
        <dbReference type="ChEBI" id="CHEBI:57288"/>
        <dbReference type="ChEBI" id="CHEBI:133359"/>
        <dbReference type="ChEBI" id="CHEBI:133360"/>
        <dbReference type="EC" id="2.3.1.254"/>
    </reaction>
</comment>
<dbReference type="PANTHER" id="PTHR45910">
    <property type="entry name" value="N-ALPHA-ACETYLTRANSFERASE 20"/>
    <property type="match status" value="1"/>
</dbReference>
<comment type="subunit">
    <text evidence="4">Component of the N-terminal acetyltransferase B (NatB) complex which is composed of NAA20 and NAA25.</text>
</comment>
<dbReference type="GeneTree" id="ENSGT00980000199629"/>
<dbReference type="AlphaFoldDB" id="A0A8B9C3K9"/>
<evidence type="ECO:0000256" key="13">
    <source>
        <dbReference type="ARBA" id="ARBA00047385"/>
    </source>
</evidence>
<evidence type="ECO:0000256" key="12">
    <source>
        <dbReference type="ARBA" id="ARBA00046112"/>
    </source>
</evidence>
<dbReference type="InterPro" id="IPR051646">
    <property type="entry name" value="NatB_acetyltransferase_subunit"/>
</dbReference>
<dbReference type="InterPro" id="IPR000182">
    <property type="entry name" value="GNAT_dom"/>
</dbReference>
<evidence type="ECO:0000256" key="8">
    <source>
        <dbReference type="ARBA" id="ARBA00042295"/>
    </source>
</evidence>
<evidence type="ECO:0000256" key="6">
    <source>
        <dbReference type="ARBA" id="ARBA00039529"/>
    </source>
</evidence>
<protein>
    <recommendedName>
        <fullName evidence="6">N-alpha-acetyltransferase 20</fullName>
        <ecNumber evidence="5">2.3.1.254</ecNumber>
    </recommendedName>
    <alternativeName>
        <fullName evidence="10">Methionine N-acetyltransferase</fullName>
    </alternativeName>
    <alternativeName>
        <fullName evidence="7">N-acetyltransferase 5</fullName>
    </alternativeName>
    <alternativeName>
        <fullName evidence="11">N-terminal acetyltransferase B complex catalytic subunit NAA20</fullName>
    </alternativeName>
    <alternativeName>
        <fullName evidence="9">N-terminal acetyltransferase B complex catalytic subunit NAT5</fullName>
    </alternativeName>
    <alternativeName>
        <fullName evidence="8">NatB catalytic subunit</fullName>
    </alternativeName>
</protein>
<reference evidence="18" key="2">
    <citation type="submission" date="2025-09" db="UniProtKB">
        <authorList>
            <consortium name="Ensembl"/>
        </authorList>
    </citation>
    <scope>IDENTIFICATION</scope>
</reference>
<sequence length="171" mass="19545">MELLNHSDNIDIPGSAFTTVIAAFVDTLFGSSVKTYIWGCIIPKVLMFTIMDKVEDFVAREECHGHVTALPVAHEFQQLGFAVKLMEVLEEILEKKGEFFIVLFVRVSNQVAINMYKQVGYSVYWTVLDYHSASSGDTDEDSHSKCLVLPQVEWKDSEVEHPRGCFYYFYI</sequence>
<proteinExistence type="inferred from homology"/>
<comment type="function">
    <text evidence="12">Catalytic subunit of the NatB complex which catalyzes acetylation of the N-terminal methionine residues of peptides beginning with Met-Asp, Met-Glu, Met-Asn and Met-Gln. Proteins with cell cycle functions are overrepresented in the pool of NatB substrates. Required for maintaining the structure and function of actomyosin fibers and for proper cellular migration.</text>
</comment>
<evidence type="ECO:0000256" key="7">
    <source>
        <dbReference type="ARBA" id="ARBA00041220"/>
    </source>
</evidence>
<evidence type="ECO:0000256" key="11">
    <source>
        <dbReference type="ARBA" id="ARBA00042743"/>
    </source>
</evidence>
<dbReference type="EC" id="2.3.1.254" evidence="5"/>
<feature type="domain" description="N-acetyltransferase" evidence="17">
    <location>
        <begin position="1"/>
        <end position="140"/>
    </location>
</feature>